<dbReference type="InterPro" id="IPR035979">
    <property type="entry name" value="RBD_domain_sf"/>
</dbReference>
<dbReference type="PROSITE" id="PS50102">
    <property type="entry name" value="RRM"/>
    <property type="match status" value="1"/>
</dbReference>
<dbReference type="GO" id="GO:0005737">
    <property type="term" value="C:cytoplasm"/>
    <property type="evidence" value="ECO:0007669"/>
    <property type="project" value="TreeGrafter"/>
</dbReference>
<dbReference type="InterPro" id="IPR000504">
    <property type="entry name" value="RRM_dom"/>
</dbReference>
<dbReference type="AlphaFoldDB" id="A0A4U5MVH7"/>
<dbReference type="Proteomes" id="UP000298663">
    <property type="component" value="Unassembled WGS sequence"/>
</dbReference>
<sequence length="184" mass="20539">MMESSEFRDGRYYLPVSLFKTGEDRTLQIGPWRLHDAEYITNPLFRVPMRNVVFVGGVPRTLRAVDIAHIFDRIYGPVVEAGVDTDLEHHYPKGAARITFVERSSYIRAISDRCIYISHCGTERLIDIKPYVLDDVPAMSVSATTATAKTRNSTVRTSNACSITVRLAGTTCTACCQSVRSTSQ</sequence>
<dbReference type="GO" id="GO:0045202">
    <property type="term" value="C:synapse"/>
    <property type="evidence" value="ECO:0007669"/>
    <property type="project" value="TreeGrafter"/>
</dbReference>
<dbReference type="EMBL" id="AZBU02000006">
    <property type="protein sequence ID" value="TKR73831.1"/>
    <property type="molecule type" value="Genomic_DNA"/>
</dbReference>
<dbReference type="GO" id="GO:0000900">
    <property type="term" value="F:mRNA regulatory element binding translation repressor activity"/>
    <property type="evidence" value="ECO:0007669"/>
    <property type="project" value="TreeGrafter"/>
</dbReference>
<dbReference type="Pfam" id="PF00076">
    <property type="entry name" value="RRM_1"/>
    <property type="match status" value="1"/>
</dbReference>
<reference evidence="3 4" key="2">
    <citation type="journal article" date="2019" name="G3 (Bethesda)">
        <title>Hybrid Assembly of the Genome of the Entomopathogenic Nematode Steinernema carpocapsae Identifies the X-Chromosome.</title>
        <authorList>
            <person name="Serra L."/>
            <person name="Macchietto M."/>
            <person name="Macias-Munoz A."/>
            <person name="McGill C.J."/>
            <person name="Rodriguez I.M."/>
            <person name="Rodriguez B."/>
            <person name="Murad R."/>
            <person name="Mortazavi A."/>
        </authorList>
    </citation>
    <scope>NUCLEOTIDE SEQUENCE [LARGE SCALE GENOMIC DNA]</scope>
    <source>
        <strain evidence="3 4">ALL</strain>
    </source>
</reference>
<protein>
    <recommendedName>
        <fullName evidence="2">RRM domain-containing protein</fullName>
    </recommendedName>
</protein>
<dbReference type="SMART" id="SM00360">
    <property type="entry name" value="RRM"/>
    <property type="match status" value="1"/>
</dbReference>
<feature type="domain" description="RRM" evidence="2">
    <location>
        <begin position="51"/>
        <end position="122"/>
    </location>
</feature>
<evidence type="ECO:0000313" key="3">
    <source>
        <dbReference type="EMBL" id="TKR73831.1"/>
    </source>
</evidence>
<dbReference type="GO" id="GO:0043005">
    <property type="term" value="C:neuron projection"/>
    <property type="evidence" value="ECO:0007669"/>
    <property type="project" value="TreeGrafter"/>
</dbReference>
<keyword evidence="1" id="KW-0694">RNA-binding</keyword>
<evidence type="ECO:0000259" key="2">
    <source>
        <dbReference type="PROSITE" id="PS50102"/>
    </source>
</evidence>
<keyword evidence="4" id="KW-1185">Reference proteome</keyword>
<dbReference type="STRING" id="34508.A0A4U5MVH7"/>
<dbReference type="PANTHER" id="PTHR12566:SF12">
    <property type="entry name" value="TRANSLATIONAL REGULATOR ORB2"/>
    <property type="match status" value="1"/>
</dbReference>
<accession>A0A4U5MVH7</accession>
<dbReference type="PANTHER" id="PTHR12566">
    <property type="entry name" value="CYTOPLASMIC POLYADENYLATION ELEMENT BINDING PROTEIN CPEB"/>
    <property type="match status" value="1"/>
</dbReference>
<dbReference type="SUPFAM" id="SSF54928">
    <property type="entry name" value="RNA-binding domain, RBD"/>
    <property type="match status" value="1"/>
</dbReference>
<dbReference type="GO" id="GO:0043022">
    <property type="term" value="F:ribosome binding"/>
    <property type="evidence" value="ECO:0007669"/>
    <property type="project" value="TreeGrafter"/>
</dbReference>
<dbReference type="GO" id="GO:0005634">
    <property type="term" value="C:nucleus"/>
    <property type="evidence" value="ECO:0007669"/>
    <property type="project" value="TreeGrafter"/>
</dbReference>
<dbReference type="InterPro" id="IPR012677">
    <property type="entry name" value="Nucleotide-bd_a/b_plait_sf"/>
</dbReference>
<proteinExistence type="predicted"/>
<gene>
    <name evidence="3" type="ORF">L596_021093</name>
</gene>
<dbReference type="InterPro" id="IPR034819">
    <property type="entry name" value="CPEB"/>
</dbReference>
<name>A0A4U5MVH7_STECR</name>
<dbReference type="GO" id="GO:0003730">
    <property type="term" value="F:mRNA 3'-UTR binding"/>
    <property type="evidence" value="ECO:0007669"/>
    <property type="project" value="InterPro"/>
</dbReference>
<reference evidence="3 4" key="1">
    <citation type="journal article" date="2015" name="Genome Biol.">
        <title>Comparative genomics of Steinernema reveals deeply conserved gene regulatory networks.</title>
        <authorList>
            <person name="Dillman A.R."/>
            <person name="Macchietto M."/>
            <person name="Porter C.F."/>
            <person name="Rogers A."/>
            <person name="Williams B."/>
            <person name="Antoshechkin I."/>
            <person name="Lee M.M."/>
            <person name="Goodwin Z."/>
            <person name="Lu X."/>
            <person name="Lewis E.E."/>
            <person name="Goodrich-Blair H."/>
            <person name="Stock S.P."/>
            <person name="Adams B.J."/>
            <person name="Sternberg P.W."/>
            <person name="Mortazavi A."/>
        </authorList>
    </citation>
    <scope>NUCLEOTIDE SEQUENCE [LARGE SCALE GENOMIC DNA]</scope>
    <source>
        <strain evidence="3 4">ALL</strain>
    </source>
</reference>
<comment type="caution">
    <text evidence="3">The sequence shown here is derived from an EMBL/GenBank/DDBJ whole genome shotgun (WGS) entry which is preliminary data.</text>
</comment>
<dbReference type="Gene3D" id="3.30.70.330">
    <property type="match status" value="1"/>
</dbReference>
<dbReference type="GO" id="GO:2000766">
    <property type="term" value="P:negative regulation of cytoplasmic translation"/>
    <property type="evidence" value="ECO:0007669"/>
    <property type="project" value="TreeGrafter"/>
</dbReference>
<evidence type="ECO:0000256" key="1">
    <source>
        <dbReference type="PROSITE-ProRule" id="PRU00176"/>
    </source>
</evidence>
<dbReference type="GO" id="GO:0008135">
    <property type="term" value="F:translation factor activity, RNA binding"/>
    <property type="evidence" value="ECO:0007669"/>
    <property type="project" value="TreeGrafter"/>
</dbReference>
<evidence type="ECO:0000313" key="4">
    <source>
        <dbReference type="Proteomes" id="UP000298663"/>
    </source>
</evidence>
<organism evidence="3 4">
    <name type="scientific">Steinernema carpocapsae</name>
    <name type="common">Entomopathogenic nematode</name>
    <dbReference type="NCBI Taxonomy" id="34508"/>
    <lineage>
        <taxon>Eukaryota</taxon>
        <taxon>Metazoa</taxon>
        <taxon>Ecdysozoa</taxon>
        <taxon>Nematoda</taxon>
        <taxon>Chromadorea</taxon>
        <taxon>Rhabditida</taxon>
        <taxon>Tylenchina</taxon>
        <taxon>Panagrolaimomorpha</taxon>
        <taxon>Strongyloidoidea</taxon>
        <taxon>Steinernematidae</taxon>
        <taxon>Steinernema</taxon>
    </lineage>
</organism>
<dbReference type="OrthoDB" id="10033548at2759"/>